<dbReference type="GO" id="GO:0015288">
    <property type="term" value="F:porin activity"/>
    <property type="evidence" value="ECO:0007669"/>
    <property type="project" value="UniProtKB-KW"/>
</dbReference>
<evidence type="ECO:0000256" key="8">
    <source>
        <dbReference type="ARBA" id="ARBA00023114"/>
    </source>
</evidence>
<dbReference type="AlphaFoldDB" id="A0A0M0I0M2"/>
<dbReference type="PANTHER" id="PTHR34501">
    <property type="entry name" value="PROTEIN YDDL-RELATED"/>
    <property type="match status" value="1"/>
</dbReference>
<accession>A0A0M0I0M2</accession>
<evidence type="ECO:0000256" key="1">
    <source>
        <dbReference type="ARBA" id="ARBA00004571"/>
    </source>
</evidence>
<dbReference type="GO" id="GO:0046930">
    <property type="term" value="C:pore complex"/>
    <property type="evidence" value="ECO:0007669"/>
    <property type="project" value="UniProtKB-KW"/>
</dbReference>
<protein>
    <recommendedName>
        <fullName evidence="12">Porin domain-containing protein</fullName>
    </recommendedName>
</protein>
<evidence type="ECO:0000256" key="6">
    <source>
        <dbReference type="ARBA" id="ARBA00022729"/>
    </source>
</evidence>
<gene>
    <name evidence="13" type="ORF">AKJ31_10680</name>
</gene>
<reference evidence="14" key="1">
    <citation type="submission" date="2015-08" db="EMBL/GenBank/DDBJ databases">
        <title>Vibrio galatheae sp. nov., a novel member of the Vibrionaceae family isolated from the Solomon Islands.</title>
        <authorList>
            <person name="Giubergia S."/>
            <person name="Machado H."/>
            <person name="Mateiu R.V."/>
            <person name="Gram L."/>
        </authorList>
    </citation>
    <scope>NUCLEOTIDE SEQUENCE [LARGE SCALE GENOMIC DNA]</scope>
    <source>
        <strain evidence="14">DSM 19134</strain>
    </source>
</reference>
<feature type="domain" description="Porin" evidence="12">
    <location>
        <begin position="13"/>
        <end position="326"/>
    </location>
</feature>
<evidence type="ECO:0000256" key="2">
    <source>
        <dbReference type="ARBA" id="ARBA00011233"/>
    </source>
</evidence>
<evidence type="ECO:0000256" key="7">
    <source>
        <dbReference type="ARBA" id="ARBA00023065"/>
    </source>
</evidence>
<dbReference type="Proteomes" id="UP000037530">
    <property type="component" value="Unassembled WGS sequence"/>
</dbReference>
<keyword evidence="4" id="KW-1134">Transmembrane beta strand</keyword>
<proteinExistence type="predicted"/>
<comment type="caution">
    <text evidence="13">The sequence shown here is derived from an EMBL/GenBank/DDBJ whole genome shotgun (WGS) entry which is preliminary data.</text>
</comment>
<keyword evidence="6 11" id="KW-0732">Signal</keyword>
<evidence type="ECO:0000256" key="10">
    <source>
        <dbReference type="ARBA" id="ARBA00023237"/>
    </source>
</evidence>
<dbReference type="EMBL" id="LHPI01000008">
    <property type="protein sequence ID" value="KOO07884.1"/>
    <property type="molecule type" value="Genomic_DNA"/>
</dbReference>
<dbReference type="Gene3D" id="2.40.160.10">
    <property type="entry name" value="Porin"/>
    <property type="match status" value="1"/>
</dbReference>
<dbReference type="InterPro" id="IPR023614">
    <property type="entry name" value="Porin_dom_sf"/>
</dbReference>
<dbReference type="SUPFAM" id="SSF56935">
    <property type="entry name" value="Porins"/>
    <property type="match status" value="1"/>
</dbReference>
<keyword evidence="3" id="KW-0813">Transport</keyword>
<dbReference type="PATRIC" id="fig|171383.3.peg.2179"/>
<evidence type="ECO:0000256" key="4">
    <source>
        <dbReference type="ARBA" id="ARBA00022452"/>
    </source>
</evidence>
<comment type="subunit">
    <text evidence="2">Homotrimer.</text>
</comment>
<dbReference type="Pfam" id="PF13609">
    <property type="entry name" value="Porin_4"/>
    <property type="match status" value="1"/>
</dbReference>
<keyword evidence="5" id="KW-0812">Transmembrane</keyword>
<evidence type="ECO:0000256" key="11">
    <source>
        <dbReference type="SAM" id="SignalP"/>
    </source>
</evidence>
<feature type="signal peptide" evidence="11">
    <location>
        <begin position="1"/>
        <end position="22"/>
    </location>
</feature>
<evidence type="ECO:0000313" key="13">
    <source>
        <dbReference type="EMBL" id="KOO07884.1"/>
    </source>
</evidence>
<dbReference type="PANTHER" id="PTHR34501:SF9">
    <property type="entry name" value="MAJOR OUTER MEMBRANE PROTEIN P.IA"/>
    <property type="match status" value="1"/>
</dbReference>
<dbReference type="RefSeq" id="WP_053409081.1">
    <property type="nucleotide sequence ID" value="NZ_DAIPHI010000049.1"/>
</dbReference>
<evidence type="ECO:0000256" key="5">
    <source>
        <dbReference type="ARBA" id="ARBA00022692"/>
    </source>
</evidence>
<organism evidence="13 14">
    <name type="scientific">Vibrio hepatarius</name>
    <dbReference type="NCBI Taxonomy" id="171383"/>
    <lineage>
        <taxon>Bacteria</taxon>
        <taxon>Pseudomonadati</taxon>
        <taxon>Pseudomonadota</taxon>
        <taxon>Gammaproteobacteria</taxon>
        <taxon>Vibrionales</taxon>
        <taxon>Vibrionaceae</taxon>
        <taxon>Vibrio</taxon>
        <taxon>Vibrio oreintalis group</taxon>
    </lineage>
</organism>
<keyword evidence="10" id="KW-0998">Cell outer membrane</keyword>
<dbReference type="GO" id="GO:0009279">
    <property type="term" value="C:cell outer membrane"/>
    <property type="evidence" value="ECO:0007669"/>
    <property type="project" value="UniProtKB-SubCell"/>
</dbReference>
<keyword evidence="8" id="KW-0626">Porin</keyword>
<dbReference type="GO" id="GO:0006811">
    <property type="term" value="P:monoatomic ion transport"/>
    <property type="evidence" value="ECO:0007669"/>
    <property type="project" value="UniProtKB-KW"/>
</dbReference>
<feature type="chain" id="PRO_5005600486" description="Porin domain-containing protein" evidence="11">
    <location>
        <begin position="23"/>
        <end position="346"/>
    </location>
</feature>
<evidence type="ECO:0000256" key="3">
    <source>
        <dbReference type="ARBA" id="ARBA00022448"/>
    </source>
</evidence>
<comment type="subcellular location">
    <subcellularLocation>
        <location evidence="1">Cell outer membrane</location>
        <topology evidence="1">Multi-pass membrane protein</topology>
    </subcellularLocation>
</comment>
<keyword evidence="7" id="KW-0406">Ion transport</keyword>
<keyword evidence="9" id="KW-0472">Membrane</keyword>
<evidence type="ECO:0000313" key="14">
    <source>
        <dbReference type="Proteomes" id="UP000037530"/>
    </source>
</evidence>
<dbReference type="InterPro" id="IPR050298">
    <property type="entry name" value="Gram-neg_bact_OMP"/>
</dbReference>
<sequence length="346" mass="39119">MKRTYIPLLLTPLVLTSPRALADLSLYQNEHGELEAYGKLKAVLHYQQHRNPASNFEDDSSRVGLKGNYQILDDAALFGLVEVGSHFNKDNQDDLFTLRLAYAGVDSDYGQVAWGKQEALIHNLDNYDLSNKLGGVAHYTRDEMNNKRNENTLSYRLDWNEFRFEAQANGRRDLDRSVRLRSGGESFKVNEDQIDNGLGFGVRYKYQPQDIQIRVASQLTHYQHGAEAFSVAATVVKKGQFASERDWRVGTTSGYYMLEDERDSASAYTFGLSGKVQLWQQVSGYMVAETIQGRGAIDEGRENALTAGVEYNLTSAAKLYTEAQQSWFDSNKDDQRQLVLGGIYKF</sequence>
<name>A0A0M0I0M2_9VIBR</name>
<evidence type="ECO:0000256" key="9">
    <source>
        <dbReference type="ARBA" id="ARBA00023136"/>
    </source>
</evidence>
<dbReference type="InterPro" id="IPR033900">
    <property type="entry name" value="Gram_neg_porin_domain"/>
</dbReference>
<dbReference type="STRING" id="171383.AKJ31_10680"/>
<keyword evidence="14" id="KW-1185">Reference proteome</keyword>
<evidence type="ECO:0000259" key="12">
    <source>
        <dbReference type="Pfam" id="PF13609"/>
    </source>
</evidence>
<dbReference type="OrthoDB" id="5873886at2"/>